<dbReference type="PANTHER" id="PTHR37302">
    <property type="entry name" value="SLR1116 PROTEIN"/>
    <property type="match status" value="1"/>
</dbReference>
<comment type="similarity">
    <text evidence="1">Belongs to the DinB family.</text>
</comment>
<dbReference type="Pfam" id="PF05163">
    <property type="entry name" value="DinB"/>
    <property type="match status" value="1"/>
</dbReference>
<name>I2PZI4_9BACT</name>
<dbReference type="InterPro" id="IPR034660">
    <property type="entry name" value="DinB/YfiT-like"/>
</dbReference>
<feature type="binding site" evidence="3">
    <location>
        <position position="136"/>
    </location>
    <ligand>
        <name>a divalent metal cation</name>
        <dbReference type="ChEBI" id="CHEBI:60240"/>
    </ligand>
</feature>
<proteinExistence type="inferred from homology"/>
<evidence type="ECO:0000256" key="3">
    <source>
        <dbReference type="PIRSR" id="PIRSR607837-1"/>
    </source>
</evidence>
<protein>
    <recommendedName>
        <fullName evidence="5">DinB family protein</fullName>
    </recommendedName>
</protein>
<reference evidence="4" key="1">
    <citation type="submission" date="2011-11" db="EMBL/GenBank/DDBJ databases">
        <title>Improved High-Quality Draft sequence of Desulfovibrio sp. U5L.</title>
        <authorList>
            <consortium name="US DOE Joint Genome Institute"/>
            <person name="Lucas S."/>
            <person name="Han J."/>
            <person name="Lapidus A."/>
            <person name="Cheng J.-F."/>
            <person name="Goodwin L."/>
            <person name="Pitluck S."/>
            <person name="Peters L."/>
            <person name="Ovchinnikova G."/>
            <person name="Held B."/>
            <person name="Detter J.C."/>
            <person name="Han C."/>
            <person name="Tapia R."/>
            <person name="Land M."/>
            <person name="Hauser L."/>
            <person name="Kyrpides N."/>
            <person name="Ivanova N."/>
            <person name="Pagani I."/>
            <person name="Gabster J."/>
            <person name="Walker C."/>
            <person name="Stolyar S."/>
            <person name="Stahl D."/>
            <person name="Arkin A."/>
            <person name="Dehal P."/>
            <person name="Hazen T."/>
            <person name="Woyke T."/>
        </authorList>
    </citation>
    <scope>NUCLEOTIDE SEQUENCE [LARGE SCALE GENOMIC DNA]</scope>
    <source>
        <strain evidence="4">U5L</strain>
    </source>
</reference>
<dbReference type="PANTHER" id="PTHR37302:SF1">
    <property type="entry name" value="PROTEIN DINB"/>
    <property type="match status" value="1"/>
</dbReference>
<dbReference type="GO" id="GO:0046872">
    <property type="term" value="F:metal ion binding"/>
    <property type="evidence" value="ECO:0007669"/>
    <property type="project" value="UniProtKB-KW"/>
</dbReference>
<organism evidence="4">
    <name type="scientific">Desulfovibrio sp. U5L</name>
    <dbReference type="NCBI Taxonomy" id="596152"/>
    <lineage>
        <taxon>Bacteria</taxon>
        <taxon>Pseudomonadati</taxon>
        <taxon>Thermodesulfobacteriota</taxon>
        <taxon>Desulfovibrionia</taxon>
        <taxon>Desulfovibrionales</taxon>
        <taxon>Desulfovibrionaceae</taxon>
        <taxon>Desulfovibrio</taxon>
    </lineage>
</organism>
<feature type="binding site" evidence="3">
    <location>
        <position position="132"/>
    </location>
    <ligand>
        <name>a divalent metal cation</name>
        <dbReference type="ChEBI" id="CHEBI:60240"/>
    </ligand>
</feature>
<keyword evidence="2 3" id="KW-0479">Metal-binding</keyword>
<dbReference type="Gene3D" id="1.20.120.450">
    <property type="entry name" value="dinb family like domain"/>
    <property type="match status" value="1"/>
</dbReference>
<dbReference type="STRING" id="596152.DesU5LDRAFT_1244"/>
<gene>
    <name evidence="4" type="ORF">DesU5LDRAFT_1244</name>
</gene>
<sequence>MKSHCRAQARYNQWANARLYADMEKLTSEQLYAPSAANFGSILAIANHLVLADRLWMNRFTAQGDPVTTVDAVPYPALAGLAAARRVEEDRTLAFADGLDPARLAENLVFTTTDGRPMDMPFALCLAHFHNHQTHHRGQIHGMLGAFGIKAQDIDLLGFERQTGAYAAMRP</sequence>
<evidence type="ECO:0008006" key="5">
    <source>
        <dbReference type="Google" id="ProtNLM"/>
    </source>
</evidence>
<dbReference type="eggNOG" id="COG2318">
    <property type="taxonomic scope" value="Bacteria"/>
</dbReference>
<evidence type="ECO:0000256" key="2">
    <source>
        <dbReference type="ARBA" id="ARBA00022723"/>
    </source>
</evidence>
<evidence type="ECO:0000313" key="4">
    <source>
        <dbReference type="EMBL" id="EIG52940.1"/>
    </source>
</evidence>
<dbReference type="AlphaFoldDB" id="I2PZI4"/>
<dbReference type="SUPFAM" id="SSF109854">
    <property type="entry name" value="DinB/YfiT-like putative metalloenzymes"/>
    <property type="match status" value="1"/>
</dbReference>
<accession>I2PZI4</accession>
<evidence type="ECO:0000256" key="1">
    <source>
        <dbReference type="ARBA" id="ARBA00008635"/>
    </source>
</evidence>
<dbReference type="HOGENOM" id="CLU_101283_1_1_7"/>
<feature type="binding site" evidence="3">
    <location>
        <position position="48"/>
    </location>
    <ligand>
        <name>a divalent metal cation</name>
        <dbReference type="ChEBI" id="CHEBI:60240"/>
    </ligand>
</feature>
<dbReference type="InterPro" id="IPR007837">
    <property type="entry name" value="DinB"/>
</dbReference>
<dbReference type="EMBL" id="JH600068">
    <property type="protein sequence ID" value="EIG52940.1"/>
    <property type="molecule type" value="Genomic_DNA"/>
</dbReference>
<dbReference type="OrthoDB" id="9807509at2"/>